<dbReference type="Gene3D" id="2.40.30.170">
    <property type="match status" value="1"/>
</dbReference>
<dbReference type="Pfam" id="PF26002">
    <property type="entry name" value="Beta-barrel_AprE"/>
    <property type="match status" value="1"/>
</dbReference>
<protein>
    <recommendedName>
        <fullName evidence="9">Membrane fusion protein (MFP) family protein</fullName>
    </recommendedName>
</protein>
<dbReference type="InterPro" id="IPR050739">
    <property type="entry name" value="MFP"/>
</dbReference>
<keyword evidence="3 9" id="KW-0813">Transport</keyword>
<gene>
    <name evidence="13" type="ORF">OCL97_14375</name>
</gene>
<feature type="transmembrane region" description="Helical" evidence="9">
    <location>
        <begin position="35"/>
        <end position="55"/>
    </location>
</feature>
<dbReference type="InterPro" id="IPR006144">
    <property type="entry name" value="Secretion_HlyD_CS"/>
</dbReference>
<dbReference type="Pfam" id="PF25994">
    <property type="entry name" value="HH_AprE"/>
    <property type="match status" value="1"/>
</dbReference>
<dbReference type="NCBIfam" id="TIGR01843">
    <property type="entry name" value="type_I_hlyD"/>
    <property type="match status" value="1"/>
</dbReference>
<keyword evidence="6 9" id="KW-0812">Transmembrane</keyword>
<comment type="subcellular location">
    <subcellularLocation>
        <location evidence="1 9">Cell inner membrane</location>
        <topology evidence="1 9">Single-pass membrane protein</topology>
    </subcellularLocation>
</comment>
<evidence type="ECO:0000259" key="12">
    <source>
        <dbReference type="Pfam" id="PF26002"/>
    </source>
</evidence>
<comment type="similarity">
    <text evidence="2 9">Belongs to the membrane fusion protein (MFP) (TC 8.A.1) family.</text>
</comment>
<dbReference type="PROSITE" id="PS00543">
    <property type="entry name" value="HLYD_FAMILY"/>
    <property type="match status" value="1"/>
</dbReference>
<dbReference type="InterPro" id="IPR010129">
    <property type="entry name" value="T1SS_HlyD"/>
</dbReference>
<evidence type="ECO:0000256" key="10">
    <source>
        <dbReference type="SAM" id="Coils"/>
    </source>
</evidence>
<evidence type="ECO:0000256" key="7">
    <source>
        <dbReference type="ARBA" id="ARBA00022989"/>
    </source>
</evidence>
<evidence type="ECO:0000313" key="13">
    <source>
        <dbReference type="EMBL" id="MFD3265143.1"/>
    </source>
</evidence>
<dbReference type="InterPro" id="IPR058781">
    <property type="entry name" value="HH_AprE-like"/>
</dbReference>
<feature type="coiled-coil region" evidence="10">
    <location>
        <begin position="237"/>
        <end position="271"/>
    </location>
</feature>
<sequence length="455" mass="49130">MSRDVTPIKPYVTPAFSGPDLALDADQKRKLQQPMIIGGVVVAIFVVAIMLWAAVTPIRSAILAPGLVRVEANRKVIQHQTGGTVKAIPVREGQRVALGQPLLLLDDVQARASVDVFQNQSDALMAQSARLEAEAAGRRAMAFPASLTGRLSDPRVAGLIQDQQLLFSTRLQFFDSQADVLNQRQSQIESQISGVQAQLDALEQSVGLTKEELAGYQTLYEKGFAPKTLILRYERTLADLAGRRGALNAEITRLRQQKGETRLQLNSLRDQRVSEAAEGLRQMQSSLSDVSPRLTAATQLLTNSIVRSPADGYVLDLSPSTVGGVITPGQVLMNIVPANAPLIITARIKPADIDNVRVGMRAQVRLTAFNFQKVSPVMGDVIAVSADQLSDAKTGEGYFRADIRIPPKELANLPKGAKLSPGMPASVSIVTGTRTILSYVVSPLTDTIRDSLKED</sequence>
<name>A0ABW6CS40_9CAUL</name>
<proteinExistence type="inferred from homology"/>
<dbReference type="EMBL" id="JAOTJD010000027">
    <property type="protein sequence ID" value="MFD3265143.1"/>
    <property type="molecule type" value="Genomic_DNA"/>
</dbReference>
<dbReference type="RefSeq" id="WP_377370621.1">
    <property type="nucleotide sequence ID" value="NZ_JAOTJD010000027.1"/>
</dbReference>
<evidence type="ECO:0000259" key="11">
    <source>
        <dbReference type="Pfam" id="PF25994"/>
    </source>
</evidence>
<keyword evidence="14" id="KW-1185">Reference proteome</keyword>
<dbReference type="PANTHER" id="PTHR30386">
    <property type="entry name" value="MEMBRANE FUSION SUBUNIT OF EMRAB-TOLC MULTIDRUG EFFLUX PUMP"/>
    <property type="match status" value="1"/>
</dbReference>
<organism evidence="13 14">
    <name type="scientific">Phenylobacterium ferrooxidans</name>
    <dbReference type="NCBI Taxonomy" id="2982689"/>
    <lineage>
        <taxon>Bacteria</taxon>
        <taxon>Pseudomonadati</taxon>
        <taxon>Pseudomonadota</taxon>
        <taxon>Alphaproteobacteria</taxon>
        <taxon>Caulobacterales</taxon>
        <taxon>Caulobacteraceae</taxon>
        <taxon>Phenylobacterium</taxon>
    </lineage>
</organism>
<dbReference type="Gene3D" id="2.40.50.100">
    <property type="match status" value="1"/>
</dbReference>
<evidence type="ECO:0000313" key="14">
    <source>
        <dbReference type="Proteomes" id="UP001598130"/>
    </source>
</evidence>
<dbReference type="PRINTS" id="PR01490">
    <property type="entry name" value="RTXTOXIND"/>
</dbReference>
<feature type="domain" description="AprE-like beta-barrel" evidence="12">
    <location>
        <begin position="342"/>
        <end position="432"/>
    </location>
</feature>
<evidence type="ECO:0000256" key="8">
    <source>
        <dbReference type="ARBA" id="ARBA00023136"/>
    </source>
</evidence>
<feature type="domain" description="AprE-like long alpha-helical hairpin" evidence="11">
    <location>
        <begin position="110"/>
        <end position="299"/>
    </location>
</feature>
<evidence type="ECO:0000256" key="9">
    <source>
        <dbReference type="RuleBase" id="RU365093"/>
    </source>
</evidence>
<evidence type="ECO:0000256" key="4">
    <source>
        <dbReference type="ARBA" id="ARBA00022475"/>
    </source>
</evidence>
<keyword evidence="5 9" id="KW-0997">Cell inner membrane</keyword>
<evidence type="ECO:0000256" key="3">
    <source>
        <dbReference type="ARBA" id="ARBA00022448"/>
    </source>
</evidence>
<evidence type="ECO:0000256" key="2">
    <source>
        <dbReference type="ARBA" id="ARBA00009477"/>
    </source>
</evidence>
<keyword evidence="10" id="KW-0175">Coiled coil</keyword>
<evidence type="ECO:0000256" key="1">
    <source>
        <dbReference type="ARBA" id="ARBA00004377"/>
    </source>
</evidence>
<dbReference type="PANTHER" id="PTHR30386:SF17">
    <property type="entry name" value="ALKALINE PROTEASE SECRETION PROTEIN APRE"/>
    <property type="match status" value="1"/>
</dbReference>
<keyword evidence="4 9" id="KW-1003">Cell membrane</keyword>
<evidence type="ECO:0000256" key="6">
    <source>
        <dbReference type="ARBA" id="ARBA00022692"/>
    </source>
</evidence>
<comment type="caution">
    <text evidence="13">The sequence shown here is derived from an EMBL/GenBank/DDBJ whole genome shotgun (WGS) entry which is preliminary data.</text>
</comment>
<accession>A0ABW6CS40</accession>
<evidence type="ECO:0000256" key="5">
    <source>
        <dbReference type="ARBA" id="ARBA00022519"/>
    </source>
</evidence>
<reference evidence="13 14" key="1">
    <citation type="submission" date="2022-09" db="EMBL/GenBank/DDBJ databases">
        <title>New species of Phenylobacterium.</title>
        <authorList>
            <person name="Mieszkin S."/>
        </authorList>
    </citation>
    <scope>NUCLEOTIDE SEQUENCE [LARGE SCALE GENOMIC DNA]</scope>
    <source>
        <strain evidence="13 14">HK31-G</strain>
    </source>
</reference>
<dbReference type="Proteomes" id="UP001598130">
    <property type="component" value="Unassembled WGS sequence"/>
</dbReference>
<keyword evidence="7 9" id="KW-1133">Transmembrane helix</keyword>
<dbReference type="InterPro" id="IPR058982">
    <property type="entry name" value="Beta-barrel_AprE"/>
</dbReference>
<keyword evidence="8 9" id="KW-0472">Membrane</keyword>